<accession>A0ABR4PLR0</accession>
<dbReference type="InterPro" id="IPR049730">
    <property type="entry name" value="SNF2/RAD54-like_C"/>
</dbReference>
<dbReference type="Pfam" id="PF00176">
    <property type="entry name" value="SNF2-rel_dom"/>
    <property type="match status" value="1"/>
</dbReference>
<dbReference type="InterPro" id="IPR014001">
    <property type="entry name" value="Helicase_ATP-bd"/>
</dbReference>
<dbReference type="EMBL" id="JBFCZG010000003">
    <property type="protein sequence ID" value="KAL3424278.1"/>
    <property type="molecule type" value="Genomic_DNA"/>
</dbReference>
<dbReference type="Gene3D" id="2.40.50.40">
    <property type="match status" value="1"/>
</dbReference>
<dbReference type="Pfam" id="PF00271">
    <property type="entry name" value="Helicase_C"/>
    <property type="match status" value="1"/>
</dbReference>
<feature type="region of interest" description="Disordered" evidence="7">
    <location>
        <begin position="1070"/>
        <end position="1108"/>
    </location>
</feature>
<dbReference type="Gene3D" id="3.40.50.10810">
    <property type="entry name" value="Tandem AAA-ATPase domain"/>
    <property type="match status" value="1"/>
</dbReference>
<dbReference type="InterPro" id="IPR000330">
    <property type="entry name" value="SNF2_N"/>
</dbReference>
<evidence type="ECO:0000313" key="10">
    <source>
        <dbReference type="EMBL" id="KAL3424278.1"/>
    </source>
</evidence>
<feature type="domain" description="Helicase C-terminal" evidence="9">
    <location>
        <begin position="496"/>
        <end position="658"/>
    </location>
</feature>
<dbReference type="InterPro" id="IPR001650">
    <property type="entry name" value="Helicase_C-like"/>
</dbReference>
<dbReference type="SUPFAM" id="SSF52540">
    <property type="entry name" value="P-loop containing nucleoside triphosphate hydrolases"/>
    <property type="match status" value="2"/>
</dbReference>
<evidence type="ECO:0000259" key="8">
    <source>
        <dbReference type="PROSITE" id="PS51192"/>
    </source>
</evidence>
<comment type="caution">
    <text evidence="10">The sequence shown here is derived from an EMBL/GenBank/DDBJ whole genome shotgun (WGS) entry which is preliminary data.</text>
</comment>
<evidence type="ECO:0000256" key="1">
    <source>
        <dbReference type="ARBA" id="ARBA00004123"/>
    </source>
</evidence>
<dbReference type="Gene3D" id="3.40.50.300">
    <property type="entry name" value="P-loop containing nucleotide triphosphate hydrolases"/>
    <property type="match status" value="1"/>
</dbReference>
<dbReference type="PROSITE" id="PS51194">
    <property type="entry name" value="HELICASE_CTER"/>
    <property type="match status" value="1"/>
</dbReference>
<keyword evidence="6" id="KW-0539">Nucleus</keyword>
<sequence>MYDEDQKEYLIKWEDKSYFHCTWMPGAWVWGVTAPTMRKAFVRRDEGANLLPKWTSEEAIPEEFLRMEIIFDVRYSDDFEPESEATDKENIADVEEVLVKFQGLGYEDSVWQSRPTPEETTLWAAFVSAYNEYVVGKYFEQPSASEMKQNIKHFRALDFENDIKVQKQPTALTGGELMPYQRSGLNWLLEKYHSQRNVILADEMGLGKTIQIISVLASLIKDSPQCSPFLVVTPNSTCPNWRRELKQWAPSLRVVAYYGGKKARDMAMKYELYPDGAKHLCADVVITSYEAPGDPDSRSFFKKIKWAGMIVDEGQRLKNDANQLYLALKAMNVPFRVLLTGTPLQNNTRELFNLIQFLDEKRNAAELDEKYKVLTNDNIKELQSEIEPFFLRRTKLQVLKFLPPMAQVIIPVTMSVLQKKLYKSILAKNPELIKSIFGQSTALVRPQERGSLNNILMQLRKVLCHPFIYSSAVEEKSTSAEIDYRNLVDASSKLQLLEIMLPKLRERGHRVLIFSQFLEQLTVVEDFLDYLDLPFKRLDGNIDAREKMKRIDAFNAPNSPLFAFLLSTRAGGVGINLATADTVIIMDADFNPHQDMQALSRAHRIGQKKKVLVFQLLTKDTAEERIAQIGRKKMALDHALIETMGADDDIPRDLESILRYGAEALFNDDDSNDIRYDAASIDKLLDRTHVENTSTDDNKNGDAAFSHARVWSNDKSGLVEDEGESEAALPNASVWEKILKQREADAAAEAAKNMVKFGRGQRVRQTVDYHKSDTQLDDAIESSPKKSRKQDSESDIEFAAGADSDDDDMDAPQPGDVDINEISTGHARRTSGSPLNKQGTKAKKIIITTPTKKVAAKSAAASSGTRNIRAKVKATVPAKKASPPKAKQPTKNAARISNPSVPRAPNGEAASSMPKYSQHKAPATKVTPQGNAAKQKNKVARPVVPKKTSAQDKVSNSAAEPGSADSLIIPAKRALTSTESSVQDQEVTIQRQKTAANTLPSQLPIPGTQTTDTQSKTREVEYSKDLLKELPKDEALPEKNGHRADHTQENQSSPTMAILETQEVLATLSDPQAQALADHKSQTEETTPDQSMQFTQDKNTNGTQIQSQ</sequence>
<feature type="compositionally biased region" description="Polar residues" evidence="7">
    <location>
        <begin position="1084"/>
        <end position="1108"/>
    </location>
</feature>
<dbReference type="SMART" id="SM00490">
    <property type="entry name" value="HELICc"/>
    <property type="match status" value="1"/>
</dbReference>
<protein>
    <submittedName>
        <fullName evidence="10">Chromatin remodeling factor mit1</fullName>
    </submittedName>
</protein>
<keyword evidence="11" id="KW-1185">Reference proteome</keyword>
<feature type="compositionally biased region" description="Low complexity" evidence="7">
    <location>
        <begin position="845"/>
        <end position="863"/>
    </location>
</feature>
<keyword evidence="5" id="KW-0067">ATP-binding</keyword>
<dbReference type="Pfam" id="PF23615">
    <property type="entry name" value="Chromo_MIT1"/>
    <property type="match status" value="1"/>
</dbReference>
<evidence type="ECO:0000313" key="11">
    <source>
        <dbReference type="Proteomes" id="UP001629113"/>
    </source>
</evidence>
<comment type="subcellular location">
    <subcellularLocation>
        <location evidence="1">Nucleus</location>
    </subcellularLocation>
</comment>
<keyword evidence="4" id="KW-0378">Hydrolase</keyword>
<evidence type="ECO:0000256" key="6">
    <source>
        <dbReference type="ARBA" id="ARBA00023242"/>
    </source>
</evidence>
<feature type="compositionally biased region" description="Polar residues" evidence="7">
    <location>
        <begin position="975"/>
        <end position="1014"/>
    </location>
</feature>
<name>A0ABR4PLR0_9HELO</name>
<gene>
    <name evidence="10" type="ORF">PVAG01_03559</name>
</gene>
<organism evidence="10 11">
    <name type="scientific">Phlyctema vagabunda</name>
    <dbReference type="NCBI Taxonomy" id="108571"/>
    <lineage>
        <taxon>Eukaryota</taxon>
        <taxon>Fungi</taxon>
        <taxon>Dikarya</taxon>
        <taxon>Ascomycota</taxon>
        <taxon>Pezizomycotina</taxon>
        <taxon>Leotiomycetes</taxon>
        <taxon>Helotiales</taxon>
        <taxon>Dermateaceae</taxon>
        <taxon>Phlyctema</taxon>
    </lineage>
</organism>
<feature type="compositionally biased region" description="Basic and acidic residues" evidence="7">
    <location>
        <begin position="1015"/>
        <end position="1048"/>
    </location>
</feature>
<dbReference type="InterPro" id="IPR056616">
    <property type="entry name" value="Chromo_MIT1"/>
</dbReference>
<dbReference type="PANTHER" id="PTHR45623">
    <property type="entry name" value="CHROMODOMAIN-HELICASE-DNA-BINDING PROTEIN 3-RELATED-RELATED"/>
    <property type="match status" value="1"/>
</dbReference>
<evidence type="ECO:0000256" key="5">
    <source>
        <dbReference type="ARBA" id="ARBA00022840"/>
    </source>
</evidence>
<dbReference type="CDD" id="cd18793">
    <property type="entry name" value="SF2_C_SNF"/>
    <property type="match status" value="1"/>
</dbReference>
<dbReference type="InterPro" id="IPR038718">
    <property type="entry name" value="SNF2-like_sf"/>
</dbReference>
<evidence type="ECO:0000256" key="7">
    <source>
        <dbReference type="SAM" id="MobiDB-lite"/>
    </source>
</evidence>
<dbReference type="SMART" id="SM00487">
    <property type="entry name" value="DEXDc"/>
    <property type="match status" value="1"/>
</dbReference>
<comment type="subunit">
    <text evidence="2">Component of the NuA4 histone acetyltransferase complex.</text>
</comment>
<dbReference type="PANTHER" id="PTHR45623:SF17">
    <property type="entry name" value="CHROMODOMAIN-HELICASE-DNA-BINDING PROTEIN 3-RELATED"/>
    <property type="match status" value="1"/>
</dbReference>
<proteinExistence type="predicted"/>
<dbReference type="CDD" id="cd17919">
    <property type="entry name" value="DEXHc_Snf"/>
    <property type="match status" value="1"/>
</dbReference>
<feature type="compositionally biased region" description="Low complexity" evidence="7">
    <location>
        <begin position="873"/>
        <end position="891"/>
    </location>
</feature>
<evidence type="ECO:0000256" key="2">
    <source>
        <dbReference type="ARBA" id="ARBA00011353"/>
    </source>
</evidence>
<feature type="domain" description="Helicase ATP-binding" evidence="8">
    <location>
        <begin position="189"/>
        <end position="361"/>
    </location>
</feature>
<evidence type="ECO:0000259" key="9">
    <source>
        <dbReference type="PROSITE" id="PS51194"/>
    </source>
</evidence>
<dbReference type="InterPro" id="IPR016197">
    <property type="entry name" value="Chromo-like_dom_sf"/>
</dbReference>
<dbReference type="SUPFAM" id="SSF54160">
    <property type="entry name" value="Chromo domain-like"/>
    <property type="match status" value="1"/>
</dbReference>
<dbReference type="Proteomes" id="UP001629113">
    <property type="component" value="Unassembled WGS sequence"/>
</dbReference>
<keyword evidence="3" id="KW-0547">Nucleotide-binding</keyword>
<reference evidence="10 11" key="1">
    <citation type="submission" date="2024-06" db="EMBL/GenBank/DDBJ databases">
        <title>Complete genome of Phlyctema vagabunda strain 19-DSS-EL-015.</title>
        <authorList>
            <person name="Fiorenzani C."/>
        </authorList>
    </citation>
    <scope>NUCLEOTIDE SEQUENCE [LARGE SCALE GENOMIC DNA]</scope>
    <source>
        <strain evidence="10 11">19-DSS-EL-015</strain>
    </source>
</reference>
<evidence type="ECO:0000256" key="3">
    <source>
        <dbReference type="ARBA" id="ARBA00022741"/>
    </source>
</evidence>
<feature type="region of interest" description="Disordered" evidence="7">
    <location>
        <begin position="767"/>
        <end position="1057"/>
    </location>
</feature>
<dbReference type="PROSITE" id="PS51192">
    <property type="entry name" value="HELICASE_ATP_BIND_1"/>
    <property type="match status" value="1"/>
</dbReference>
<evidence type="ECO:0000256" key="4">
    <source>
        <dbReference type="ARBA" id="ARBA00022801"/>
    </source>
</evidence>
<dbReference type="InterPro" id="IPR027417">
    <property type="entry name" value="P-loop_NTPase"/>
</dbReference>
<feature type="compositionally biased region" description="Polar residues" evidence="7">
    <location>
        <begin position="830"/>
        <end position="839"/>
    </location>
</feature>